<dbReference type="Proteomes" id="UP000216020">
    <property type="component" value="Unassembled WGS sequence"/>
</dbReference>
<gene>
    <name evidence="1" type="ORF">CAL29_17630</name>
</gene>
<dbReference type="Gene3D" id="1.10.1510.10">
    <property type="entry name" value="Uncharacterised protein YqeY/AIM41 PF09424, N-terminal domain"/>
    <property type="match status" value="1"/>
</dbReference>
<keyword evidence="2" id="KW-1185">Reference proteome</keyword>
<dbReference type="InterPro" id="IPR023168">
    <property type="entry name" value="GatB_Yqey_C_2"/>
</dbReference>
<dbReference type="InterPro" id="IPR019004">
    <property type="entry name" value="YqeY/Aim41"/>
</dbReference>
<comment type="caution">
    <text evidence="1">The sequence shown here is derived from an EMBL/GenBank/DDBJ whole genome shotgun (WGS) entry which is preliminary data.</text>
</comment>
<dbReference type="PANTHER" id="PTHR28055:SF1">
    <property type="entry name" value="ALTERED INHERITANCE OF MITOCHONDRIA PROTEIN 41, MITOCHONDRIAL"/>
    <property type="match status" value="1"/>
</dbReference>
<sequence>MSTSTLKDTISAQVKDAMRAKDSARLATLRFLLAAVKQKEVDERRDLGDAEVTAIIEKQVKQRRESIAAFEQAGRTETANQEKAELAVLQEFLPKAASQAEIDAAVEAAVAEVAASGVTGAPAMGKIMAILKPALAGKADLAAVSQQVKAKLAG</sequence>
<dbReference type="Gene3D" id="1.10.10.410">
    <property type="match status" value="1"/>
</dbReference>
<dbReference type="SUPFAM" id="SSF89095">
    <property type="entry name" value="GatB/YqeY motif"/>
    <property type="match status" value="1"/>
</dbReference>
<name>A0A261RXV7_9BORD</name>
<dbReference type="Pfam" id="PF09424">
    <property type="entry name" value="YqeY"/>
    <property type="match status" value="1"/>
</dbReference>
<evidence type="ECO:0000313" key="2">
    <source>
        <dbReference type="Proteomes" id="UP000216020"/>
    </source>
</evidence>
<organism evidence="1 2">
    <name type="scientific">Bordetella genomosp. 10</name>
    <dbReference type="NCBI Taxonomy" id="1416804"/>
    <lineage>
        <taxon>Bacteria</taxon>
        <taxon>Pseudomonadati</taxon>
        <taxon>Pseudomonadota</taxon>
        <taxon>Betaproteobacteria</taxon>
        <taxon>Burkholderiales</taxon>
        <taxon>Alcaligenaceae</taxon>
        <taxon>Bordetella</taxon>
    </lineage>
</organism>
<protein>
    <submittedName>
        <fullName evidence="1">Glutamyl-tRNA amidotransferase</fullName>
    </submittedName>
</protein>
<dbReference type="GO" id="GO:0016884">
    <property type="term" value="F:carbon-nitrogen ligase activity, with glutamine as amido-N-donor"/>
    <property type="evidence" value="ECO:0007669"/>
    <property type="project" value="InterPro"/>
</dbReference>
<keyword evidence="1" id="KW-0808">Transferase</keyword>
<dbReference type="EMBL" id="NEVM01000005">
    <property type="protein sequence ID" value="OZI29916.1"/>
    <property type="molecule type" value="Genomic_DNA"/>
</dbReference>
<dbReference type="AlphaFoldDB" id="A0A261RXV7"/>
<dbReference type="OrthoDB" id="9788127at2"/>
<evidence type="ECO:0000313" key="1">
    <source>
        <dbReference type="EMBL" id="OZI29916.1"/>
    </source>
</evidence>
<dbReference type="GO" id="GO:0016740">
    <property type="term" value="F:transferase activity"/>
    <property type="evidence" value="ECO:0007669"/>
    <property type="project" value="UniProtKB-KW"/>
</dbReference>
<reference evidence="2" key="1">
    <citation type="submission" date="2017-05" db="EMBL/GenBank/DDBJ databases">
        <title>Complete and WGS of Bordetella genogroups.</title>
        <authorList>
            <person name="Spilker T."/>
            <person name="Lipuma J."/>
        </authorList>
    </citation>
    <scope>NUCLEOTIDE SEQUENCE [LARGE SCALE GENOMIC DNA]</scope>
    <source>
        <strain evidence="2">AU16122</strain>
    </source>
</reference>
<dbReference type="PANTHER" id="PTHR28055">
    <property type="entry name" value="ALTERED INHERITANCE OF MITOCHONDRIA PROTEIN 41, MITOCHONDRIAL"/>
    <property type="match status" value="1"/>
</dbReference>
<dbReference type="InterPro" id="IPR042184">
    <property type="entry name" value="YqeY/Aim41_N"/>
</dbReference>
<accession>A0A261RXV7</accession>
<proteinExistence type="predicted"/>
<dbReference type="InterPro" id="IPR003789">
    <property type="entry name" value="Asn/Gln_tRNA_amidoTrase-B-like"/>
</dbReference>
<dbReference type="RefSeq" id="WP_094854356.1">
    <property type="nucleotide sequence ID" value="NZ_NEVM01000005.1"/>
</dbReference>